<evidence type="ECO:0000313" key="3">
    <source>
        <dbReference type="Proteomes" id="UP000499080"/>
    </source>
</evidence>
<dbReference type="OrthoDB" id="125363at2759"/>
<proteinExistence type="predicted"/>
<dbReference type="Proteomes" id="UP000499080">
    <property type="component" value="Unassembled WGS sequence"/>
</dbReference>
<accession>A0A4Y2M4C5</accession>
<protein>
    <recommendedName>
        <fullName evidence="1">Plexin TIG domain-containing protein</fullName>
    </recommendedName>
</protein>
<dbReference type="EMBL" id="BGPR01006794">
    <property type="protein sequence ID" value="GBN21915.1"/>
    <property type="molecule type" value="Genomic_DNA"/>
</dbReference>
<dbReference type="Pfam" id="PF24479">
    <property type="entry name" value="PSI_PlexinA-B"/>
    <property type="match status" value="1"/>
</dbReference>
<dbReference type="GO" id="GO:0002116">
    <property type="term" value="C:semaphorin receptor complex"/>
    <property type="evidence" value="ECO:0007669"/>
    <property type="project" value="TreeGrafter"/>
</dbReference>
<dbReference type="InterPro" id="IPR013783">
    <property type="entry name" value="Ig-like_fold"/>
</dbReference>
<gene>
    <name evidence="2" type="ORF">AVEN_109034_1</name>
</gene>
<reference evidence="2 3" key="1">
    <citation type="journal article" date="2019" name="Sci. Rep.">
        <title>Orb-weaving spider Araneus ventricosus genome elucidates the spidroin gene catalogue.</title>
        <authorList>
            <person name="Kono N."/>
            <person name="Nakamura H."/>
            <person name="Ohtoshi R."/>
            <person name="Moran D.A.P."/>
            <person name="Shinohara A."/>
            <person name="Yoshida Y."/>
            <person name="Fujiwara M."/>
            <person name="Mori M."/>
            <person name="Tomita M."/>
            <person name="Arakawa K."/>
        </authorList>
    </citation>
    <scope>NUCLEOTIDE SEQUENCE [LARGE SCALE GENOMIC DNA]</scope>
</reference>
<dbReference type="InterPro" id="IPR041019">
    <property type="entry name" value="TIG1_plexin"/>
</dbReference>
<dbReference type="Pfam" id="PF17960">
    <property type="entry name" value="TIG_plexin"/>
    <property type="match status" value="1"/>
</dbReference>
<evidence type="ECO:0000313" key="2">
    <source>
        <dbReference type="EMBL" id="GBN21915.1"/>
    </source>
</evidence>
<organism evidence="2 3">
    <name type="scientific">Araneus ventricosus</name>
    <name type="common">Orbweaver spider</name>
    <name type="synonym">Epeira ventricosa</name>
    <dbReference type="NCBI Taxonomy" id="182803"/>
    <lineage>
        <taxon>Eukaryota</taxon>
        <taxon>Metazoa</taxon>
        <taxon>Ecdysozoa</taxon>
        <taxon>Arthropoda</taxon>
        <taxon>Chelicerata</taxon>
        <taxon>Arachnida</taxon>
        <taxon>Araneae</taxon>
        <taxon>Araneomorphae</taxon>
        <taxon>Entelegynae</taxon>
        <taxon>Araneoidea</taxon>
        <taxon>Araneidae</taxon>
        <taxon>Araneus</taxon>
    </lineage>
</organism>
<dbReference type="GO" id="GO:0017154">
    <property type="term" value="F:semaphorin receptor activity"/>
    <property type="evidence" value="ECO:0007669"/>
    <property type="project" value="InterPro"/>
</dbReference>
<comment type="caution">
    <text evidence="2">The sequence shown here is derived from an EMBL/GenBank/DDBJ whole genome shotgun (WGS) entry which is preliminary data.</text>
</comment>
<dbReference type="InterPro" id="IPR031148">
    <property type="entry name" value="Plexin"/>
</dbReference>
<dbReference type="AlphaFoldDB" id="A0A4Y2M4C5"/>
<dbReference type="GO" id="GO:0005886">
    <property type="term" value="C:plasma membrane"/>
    <property type="evidence" value="ECO:0007669"/>
    <property type="project" value="TreeGrafter"/>
</dbReference>
<evidence type="ECO:0000259" key="1">
    <source>
        <dbReference type="Pfam" id="PF17960"/>
    </source>
</evidence>
<feature type="domain" description="Plexin TIG" evidence="1">
    <location>
        <begin position="52"/>
        <end position="141"/>
    </location>
</feature>
<dbReference type="SUPFAM" id="SSF103575">
    <property type="entry name" value="Plexin repeat"/>
    <property type="match status" value="1"/>
</dbReference>
<dbReference type="GO" id="GO:0030334">
    <property type="term" value="P:regulation of cell migration"/>
    <property type="evidence" value="ECO:0007669"/>
    <property type="project" value="TreeGrafter"/>
</dbReference>
<name>A0A4Y2M4C5_ARAVE</name>
<dbReference type="PANTHER" id="PTHR22625:SF70">
    <property type="entry name" value="PLEXIN A, ISOFORM A"/>
    <property type="match status" value="1"/>
</dbReference>
<dbReference type="Gene3D" id="2.60.40.10">
    <property type="entry name" value="Immunoglobulins"/>
    <property type="match status" value="1"/>
</dbReference>
<sequence>MYSVKKGHSHRRNVNQRPQRYLVPGEEYARQEKQLPDFALITIPFKLLDRFPSAFYVHRTHLLSLVIENLPALEEQFFCAFSALGKVLVTNATRSANGVNCATPHTDSLPPIPQGEHYFTAKLSVRMKVGPDFEAANFTFYECSTYTSCTQCVSSDFPCDWCVTVHRCTHDAREHCRNDVLVTGVAVSIHI</sequence>
<keyword evidence="3" id="KW-1185">Reference proteome</keyword>
<dbReference type="PANTHER" id="PTHR22625">
    <property type="entry name" value="PLEXIN"/>
    <property type="match status" value="1"/>
</dbReference>